<sequence>PVWASDARATLLAGGGGDVWAETVNIWWDHEKTANFVGASKGKGTAKRPKEVSGWIARARSGGPQPPIIDVYSFAVRWWLWWVEINPKWRVRTGTTLDRLAKEGDGAWDSVVSTGPNGMLNVLICLRWWYDALGGDEGGRAGWNEALEDVNWVLQR</sequence>
<evidence type="ECO:0000313" key="1">
    <source>
        <dbReference type="EMBL" id="KAJ7041710.1"/>
    </source>
</evidence>
<dbReference type="Proteomes" id="UP001218188">
    <property type="component" value="Unassembled WGS sequence"/>
</dbReference>
<keyword evidence="2" id="KW-1185">Reference proteome</keyword>
<proteinExistence type="predicted"/>
<gene>
    <name evidence="1" type="ORF">C8F04DRAFT_909540</name>
</gene>
<dbReference type="EMBL" id="JARJCM010000015">
    <property type="protein sequence ID" value="KAJ7041710.1"/>
    <property type="molecule type" value="Genomic_DNA"/>
</dbReference>
<feature type="non-terminal residue" evidence="1">
    <location>
        <position position="156"/>
    </location>
</feature>
<feature type="non-terminal residue" evidence="1">
    <location>
        <position position="1"/>
    </location>
</feature>
<organism evidence="1 2">
    <name type="scientific">Mycena alexandri</name>
    <dbReference type="NCBI Taxonomy" id="1745969"/>
    <lineage>
        <taxon>Eukaryota</taxon>
        <taxon>Fungi</taxon>
        <taxon>Dikarya</taxon>
        <taxon>Basidiomycota</taxon>
        <taxon>Agaricomycotina</taxon>
        <taxon>Agaricomycetes</taxon>
        <taxon>Agaricomycetidae</taxon>
        <taxon>Agaricales</taxon>
        <taxon>Marasmiineae</taxon>
        <taxon>Mycenaceae</taxon>
        <taxon>Mycena</taxon>
    </lineage>
</organism>
<evidence type="ECO:0000313" key="2">
    <source>
        <dbReference type="Proteomes" id="UP001218188"/>
    </source>
</evidence>
<name>A0AAD6TB05_9AGAR</name>
<reference evidence="1" key="1">
    <citation type="submission" date="2023-03" db="EMBL/GenBank/DDBJ databases">
        <title>Massive genome expansion in bonnet fungi (Mycena s.s.) driven by repeated elements and novel gene families across ecological guilds.</title>
        <authorList>
            <consortium name="Lawrence Berkeley National Laboratory"/>
            <person name="Harder C.B."/>
            <person name="Miyauchi S."/>
            <person name="Viragh M."/>
            <person name="Kuo A."/>
            <person name="Thoen E."/>
            <person name="Andreopoulos B."/>
            <person name="Lu D."/>
            <person name="Skrede I."/>
            <person name="Drula E."/>
            <person name="Henrissat B."/>
            <person name="Morin E."/>
            <person name="Kohler A."/>
            <person name="Barry K."/>
            <person name="LaButti K."/>
            <person name="Morin E."/>
            <person name="Salamov A."/>
            <person name="Lipzen A."/>
            <person name="Mereny Z."/>
            <person name="Hegedus B."/>
            <person name="Baldrian P."/>
            <person name="Stursova M."/>
            <person name="Weitz H."/>
            <person name="Taylor A."/>
            <person name="Grigoriev I.V."/>
            <person name="Nagy L.G."/>
            <person name="Martin F."/>
            <person name="Kauserud H."/>
        </authorList>
    </citation>
    <scope>NUCLEOTIDE SEQUENCE</scope>
    <source>
        <strain evidence="1">CBHHK200</strain>
    </source>
</reference>
<protein>
    <submittedName>
        <fullName evidence="1">Uncharacterized protein</fullName>
    </submittedName>
</protein>
<comment type="caution">
    <text evidence="1">The sequence shown here is derived from an EMBL/GenBank/DDBJ whole genome shotgun (WGS) entry which is preliminary data.</text>
</comment>
<dbReference type="AlphaFoldDB" id="A0AAD6TB05"/>
<accession>A0AAD6TB05</accession>